<dbReference type="SUPFAM" id="SSF50800">
    <property type="entry name" value="PK beta-barrel domain-like"/>
    <property type="match status" value="1"/>
</dbReference>
<dbReference type="RefSeq" id="WP_281737243.1">
    <property type="nucleotide sequence ID" value="NZ_JAKETQ010000004.1"/>
</dbReference>
<dbReference type="InterPro" id="IPR052353">
    <property type="entry name" value="Benzoxazolinone_Detox_Enz"/>
</dbReference>
<feature type="domain" description="MOSC" evidence="1">
    <location>
        <begin position="26"/>
        <end position="160"/>
    </location>
</feature>
<dbReference type="PROSITE" id="PS51340">
    <property type="entry name" value="MOSC"/>
    <property type="match status" value="1"/>
</dbReference>
<dbReference type="GO" id="GO:0003824">
    <property type="term" value="F:catalytic activity"/>
    <property type="evidence" value="ECO:0007669"/>
    <property type="project" value="InterPro"/>
</dbReference>
<gene>
    <name evidence="2" type="ORF">ML536_21055</name>
</gene>
<proteinExistence type="predicted"/>
<comment type="caution">
    <text evidence="2">The sequence shown here is derived from an EMBL/GenBank/DDBJ whole genome shotgun (WGS) entry which is preliminary data.</text>
</comment>
<dbReference type="GO" id="GO:0030151">
    <property type="term" value="F:molybdenum ion binding"/>
    <property type="evidence" value="ECO:0007669"/>
    <property type="project" value="InterPro"/>
</dbReference>
<dbReference type="AlphaFoldDB" id="A0AA41QQT8"/>
<dbReference type="GO" id="GO:0030170">
    <property type="term" value="F:pyridoxal phosphate binding"/>
    <property type="evidence" value="ECO:0007669"/>
    <property type="project" value="InterPro"/>
</dbReference>
<dbReference type="PANTHER" id="PTHR30212:SF2">
    <property type="entry name" value="PROTEIN YIIM"/>
    <property type="match status" value="1"/>
</dbReference>
<dbReference type="PANTHER" id="PTHR30212">
    <property type="entry name" value="PROTEIN YIIM"/>
    <property type="match status" value="1"/>
</dbReference>
<evidence type="ECO:0000313" key="2">
    <source>
        <dbReference type="EMBL" id="MCI0129331.1"/>
    </source>
</evidence>
<name>A0AA41QQT8_9HYPH</name>
<sequence length="210" mass="23108">MKLLAVNLGKPERIPSKTGMTGIFKRPQVGPMRVGKLGLEGDAVLDRKHHGGVDQAIYVYFQSDYDFWDAQMGTRIQPGTFGENLTVDGVDGMAVCVGDRFAIGGAVLEVTSHRTPCSVFAARMGDPRWVKTFHRAGRPGAYCRVIAEGAVEAGMDVGYQKFSGEPLTISELMALDGVREIPRATLERALRAPVHYKMRDDYEERLASLF</sequence>
<dbReference type="EMBL" id="JALAZD010000004">
    <property type="protein sequence ID" value="MCI0129331.1"/>
    <property type="molecule type" value="Genomic_DNA"/>
</dbReference>
<dbReference type="Gene3D" id="2.40.33.20">
    <property type="entry name" value="PK beta-barrel domain-like"/>
    <property type="match status" value="1"/>
</dbReference>
<accession>A0AA41QQT8</accession>
<dbReference type="InterPro" id="IPR005302">
    <property type="entry name" value="MoCF_Sase_C"/>
</dbReference>
<dbReference type="Pfam" id="PF03473">
    <property type="entry name" value="MOSC"/>
    <property type="match status" value="1"/>
</dbReference>
<reference evidence="2" key="1">
    <citation type="submission" date="2022-03" db="EMBL/GenBank/DDBJ databases">
        <title>The complete genome sequence of a Methyloterrigena soli.</title>
        <authorList>
            <person name="Zi Z."/>
        </authorList>
    </citation>
    <scope>NUCLEOTIDE SEQUENCE</scope>
    <source>
        <strain evidence="2">M48</strain>
    </source>
</reference>
<dbReference type="Proteomes" id="UP001156140">
    <property type="component" value="Unassembled WGS sequence"/>
</dbReference>
<organism evidence="2 3">
    <name type="scientific">Paradevosia shaoguanensis</name>
    <dbReference type="NCBI Taxonomy" id="1335043"/>
    <lineage>
        <taxon>Bacteria</taxon>
        <taxon>Pseudomonadati</taxon>
        <taxon>Pseudomonadota</taxon>
        <taxon>Alphaproteobacteria</taxon>
        <taxon>Hyphomicrobiales</taxon>
        <taxon>Devosiaceae</taxon>
        <taxon>Paradevosia</taxon>
    </lineage>
</organism>
<dbReference type="InterPro" id="IPR011037">
    <property type="entry name" value="Pyrv_Knase-like_insert_dom_sf"/>
</dbReference>
<keyword evidence="3" id="KW-1185">Reference proteome</keyword>
<evidence type="ECO:0000259" key="1">
    <source>
        <dbReference type="PROSITE" id="PS51340"/>
    </source>
</evidence>
<protein>
    <submittedName>
        <fullName evidence="2">MOSC domain-containing protein</fullName>
    </submittedName>
</protein>
<evidence type="ECO:0000313" key="3">
    <source>
        <dbReference type="Proteomes" id="UP001156140"/>
    </source>
</evidence>